<protein>
    <recommendedName>
        <fullName evidence="3">Serine/threonine protein kinase</fullName>
    </recommendedName>
</protein>
<feature type="region of interest" description="Disordered" evidence="1">
    <location>
        <begin position="49"/>
        <end position="118"/>
    </location>
</feature>
<proteinExistence type="predicted"/>
<name>A0AAU1U9Z6_9ACTN</name>
<evidence type="ECO:0008006" key="3">
    <source>
        <dbReference type="Google" id="ProtNLM"/>
    </source>
</evidence>
<accession>A0AAU1U9Z6</accession>
<feature type="compositionally biased region" description="Low complexity" evidence="1">
    <location>
        <begin position="78"/>
        <end position="103"/>
    </location>
</feature>
<dbReference type="EMBL" id="CP108195">
    <property type="protein sequence ID" value="WTS14251.1"/>
    <property type="molecule type" value="Genomic_DNA"/>
</dbReference>
<evidence type="ECO:0000313" key="2">
    <source>
        <dbReference type="EMBL" id="WTS14251.1"/>
    </source>
</evidence>
<feature type="compositionally biased region" description="Basic and acidic residues" evidence="1">
    <location>
        <begin position="104"/>
        <end position="113"/>
    </location>
</feature>
<evidence type="ECO:0000256" key="1">
    <source>
        <dbReference type="SAM" id="MobiDB-lite"/>
    </source>
</evidence>
<reference evidence="2" key="1">
    <citation type="submission" date="2022-10" db="EMBL/GenBank/DDBJ databases">
        <title>The complete genomes of actinobacterial strains from the NBC collection.</title>
        <authorList>
            <person name="Joergensen T.S."/>
            <person name="Alvarez Arevalo M."/>
            <person name="Sterndorff E.B."/>
            <person name="Faurdal D."/>
            <person name="Vuksanovic O."/>
            <person name="Mourched A.-S."/>
            <person name="Charusanti P."/>
            <person name="Shaw S."/>
            <person name="Blin K."/>
            <person name="Weber T."/>
        </authorList>
    </citation>
    <scope>NUCLEOTIDE SEQUENCE</scope>
    <source>
        <strain evidence="2">NBC_00119</strain>
    </source>
</reference>
<sequence length="240" mass="23912">MPSFPRLSTSLEQGRPHSRLRLLGLLAVVVLTVLLPLAGASAGPVGDTAAEDNLNSGELATGNAGSTSSADKVDDKPGAGTSDPAAAAASDTAAADTSASDTAGEARRSHERPPGTSLLAAGLGIATKARCGPELASPDGIEAQTCVLTQGRDTWARTYYRNATGGPLSSVLTLMAPGGRTVQMHCAVGAQDEPGTCDTPRERTSGEAGDYSAVAEFAGAGDAGPLLLRSGSNAPTSAGR</sequence>
<dbReference type="AlphaFoldDB" id="A0AAU1U9Z6"/>
<organism evidence="2">
    <name type="scientific">Streptomyces sp. NBC_00119</name>
    <dbReference type="NCBI Taxonomy" id="2975659"/>
    <lineage>
        <taxon>Bacteria</taxon>
        <taxon>Bacillati</taxon>
        <taxon>Actinomycetota</taxon>
        <taxon>Actinomycetes</taxon>
        <taxon>Kitasatosporales</taxon>
        <taxon>Streptomycetaceae</taxon>
        <taxon>Streptomyces</taxon>
    </lineage>
</organism>
<gene>
    <name evidence="2" type="ORF">OHU69_26270</name>
</gene>
<feature type="compositionally biased region" description="Polar residues" evidence="1">
    <location>
        <begin position="53"/>
        <end position="70"/>
    </location>
</feature>